<keyword evidence="2" id="KW-0732">Signal</keyword>
<dbReference type="InterPro" id="IPR036514">
    <property type="entry name" value="SGNH_hydro_sf"/>
</dbReference>
<accession>A0A9D4Z7C7</accession>
<evidence type="ECO:0000313" key="3">
    <source>
        <dbReference type="EMBL" id="KAI5065063.1"/>
    </source>
</evidence>
<evidence type="ECO:0000313" key="4">
    <source>
        <dbReference type="Proteomes" id="UP000886520"/>
    </source>
</evidence>
<dbReference type="InterPro" id="IPR001087">
    <property type="entry name" value="GDSL"/>
</dbReference>
<protein>
    <recommendedName>
        <fullName evidence="5">GDSL esterase/lipase</fullName>
    </recommendedName>
</protein>
<dbReference type="OrthoDB" id="1894057at2759"/>
<dbReference type="Proteomes" id="UP000886520">
    <property type="component" value="Chromosome 19"/>
</dbReference>
<dbReference type="PANTHER" id="PTHR22835">
    <property type="entry name" value="ZINC FINGER FYVE DOMAIN CONTAINING PROTEIN"/>
    <property type="match status" value="1"/>
</dbReference>
<reference evidence="3" key="1">
    <citation type="submission" date="2021-01" db="EMBL/GenBank/DDBJ databases">
        <title>Adiantum capillus-veneris genome.</title>
        <authorList>
            <person name="Fang Y."/>
            <person name="Liao Q."/>
        </authorList>
    </citation>
    <scope>NUCLEOTIDE SEQUENCE</scope>
    <source>
        <strain evidence="3">H3</strain>
        <tissue evidence="3">Leaf</tissue>
    </source>
</reference>
<evidence type="ECO:0000256" key="2">
    <source>
        <dbReference type="SAM" id="SignalP"/>
    </source>
</evidence>
<name>A0A9D4Z7C7_ADICA</name>
<dbReference type="EMBL" id="JABFUD020000019">
    <property type="protein sequence ID" value="KAI5065063.1"/>
    <property type="molecule type" value="Genomic_DNA"/>
</dbReference>
<gene>
    <name evidence="3" type="ORF">GOP47_0019758</name>
</gene>
<evidence type="ECO:0000256" key="1">
    <source>
        <dbReference type="ARBA" id="ARBA00008668"/>
    </source>
</evidence>
<dbReference type="AlphaFoldDB" id="A0A9D4Z7C7"/>
<dbReference type="PANTHER" id="PTHR22835:SF659">
    <property type="entry name" value="GDSL LIPASE_ACYLHYDROLASE, PUTATIVE (AFU_ORTHOLOGUE AFUA_2G00510)-RELATED"/>
    <property type="match status" value="1"/>
</dbReference>
<sequence>MSWPALASLLVLCLAHSPRASFFRSPFPNADFEPYGSDYFGQPSGRWSNGRLFIDIITQGLGIGMLSPYLKSLGSNFTRGVSFASSGSTAQNSTAVGTNSGGLFTLLVQIDQFREFQDYVLLQKKGVSEKLQMRQHFSNSVYLIETAHNDYIKVAFKTEEFDPIALMVAVISAMRIALQALFDLGARIFLVMNVTPLGCNPSTASNPYRTENRDEYGCKVDYLTLVNMHNDHLVELLSEFRLKYPMAHWILFDAYSIMLDGYHNPSKYGVKYPFRACCGYGGGTYNYDEDIQCGQAGEYINGTYAEATKCEDPSLYIIWDSLHPVESFCHHLAQGVLDGTHLSPYFNVTEKFKMETHAQI</sequence>
<evidence type="ECO:0008006" key="5">
    <source>
        <dbReference type="Google" id="ProtNLM"/>
    </source>
</evidence>
<dbReference type="GO" id="GO:0016788">
    <property type="term" value="F:hydrolase activity, acting on ester bonds"/>
    <property type="evidence" value="ECO:0007669"/>
    <property type="project" value="InterPro"/>
</dbReference>
<proteinExistence type="inferred from homology"/>
<feature type="chain" id="PRO_5038876943" description="GDSL esterase/lipase" evidence="2">
    <location>
        <begin position="21"/>
        <end position="360"/>
    </location>
</feature>
<comment type="similarity">
    <text evidence="1">Belongs to the 'GDSL' lipolytic enzyme family.</text>
</comment>
<organism evidence="3 4">
    <name type="scientific">Adiantum capillus-veneris</name>
    <name type="common">Maidenhair fern</name>
    <dbReference type="NCBI Taxonomy" id="13818"/>
    <lineage>
        <taxon>Eukaryota</taxon>
        <taxon>Viridiplantae</taxon>
        <taxon>Streptophyta</taxon>
        <taxon>Embryophyta</taxon>
        <taxon>Tracheophyta</taxon>
        <taxon>Polypodiopsida</taxon>
        <taxon>Polypodiidae</taxon>
        <taxon>Polypodiales</taxon>
        <taxon>Pteridineae</taxon>
        <taxon>Pteridaceae</taxon>
        <taxon>Vittarioideae</taxon>
        <taxon>Adiantum</taxon>
    </lineage>
</organism>
<dbReference type="Gene3D" id="3.40.50.1110">
    <property type="entry name" value="SGNH hydrolase"/>
    <property type="match status" value="1"/>
</dbReference>
<feature type="signal peptide" evidence="2">
    <location>
        <begin position="1"/>
        <end position="20"/>
    </location>
</feature>
<keyword evidence="4" id="KW-1185">Reference proteome</keyword>
<dbReference type="Pfam" id="PF00657">
    <property type="entry name" value="Lipase_GDSL"/>
    <property type="match status" value="1"/>
</dbReference>
<comment type="caution">
    <text evidence="3">The sequence shown here is derived from an EMBL/GenBank/DDBJ whole genome shotgun (WGS) entry which is preliminary data.</text>
</comment>